<dbReference type="Pfam" id="PF15227">
    <property type="entry name" value="zf-C3HC4_4"/>
    <property type="match status" value="1"/>
</dbReference>
<feature type="coiled-coil region" evidence="5">
    <location>
        <begin position="139"/>
        <end position="170"/>
    </location>
</feature>
<organism evidence="9 10">
    <name type="scientific">Oreochromis aureus</name>
    <name type="common">Israeli tilapia</name>
    <name type="synonym">Chromis aureus</name>
    <dbReference type="NCBI Taxonomy" id="47969"/>
    <lineage>
        <taxon>Eukaryota</taxon>
        <taxon>Metazoa</taxon>
        <taxon>Chordata</taxon>
        <taxon>Craniata</taxon>
        <taxon>Vertebrata</taxon>
        <taxon>Euteleostomi</taxon>
        <taxon>Actinopterygii</taxon>
        <taxon>Neopterygii</taxon>
        <taxon>Teleostei</taxon>
        <taxon>Neoteleostei</taxon>
        <taxon>Acanthomorphata</taxon>
        <taxon>Ovalentaria</taxon>
        <taxon>Cichlomorphae</taxon>
        <taxon>Cichliformes</taxon>
        <taxon>Cichlidae</taxon>
        <taxon>African cichlids</taxon>
        <taxon>Pseudocrenilabrinae</taxon>
        <taxon>Oreochromini</taxon>
        <taxon>Oreochromis</taxon>
    </lineage>
</organism>
<reference evidence="10" key="1">
    <citation type="submission" date="2020-03" db="EMBL/GenBank/DDBJ databases">
        <title>Evolution of repeat sequences and sex chromosomes of tilapia species revealed by chromosome-level genomes.</title>
        <authorList>
            <person name="Xu L."/>
            <person name="Tao W."/>
            <person name="Wang D."/>
            <person name="Zhou Q."/>
        </authorList>
    </citation>
    <scope>NUCLEOTIDE SEQUENCE [LARGE SCALE GENOMIC DNA]</scope>
    <source>
        <strain evidence="10">Israel</strain>
    </source>
</reference>
<reference evidence="9" key="2">
    <citation type="submission" date="2025-08" db="UniProtKB">
        <authorList>
            <consortium name="Ensembl"/>
        </authorList>
    </citation>
    <scope>IDENTIFICATION</scope>
</reference>
<dbReference type="CDD" id="cd19769">
    <property type="entry name" value="Bbox2_TRIM16-like"/>
    <property type="match status" value="1"/>
</dbReference>
<dbReference type="PANTHER" id="PTHR25465">
    <property type="entry name" value="B-BOX DOMAIN CONTAINING"/>
    <property type="match status" value="1"/>
</dbReference>
<keyword evidence="3" id="KW-0862">Zinc</keyword>
<dbReference type="AlphaFoldDB" id="A0AAZ1X8K5"/>
<evidence type="ECO:0000259" key="8">
    <source>
        <dbReference type="PROSITE" id="PS50119"/>
    </source>
</evidence>
<dbReference type="GO" id="GO:0008270">
    <property type="term" value="F:zinc ion binding"/>
    <property type="evidence" value="ECO:0007669"/>
    <property type="project" value="UniProtKB-KW"/>
</dbReference>
<feature type="domain" description="RING-type" evidence="7">
    <location>
        <begin position="15"/>
        <end position="55"/>
    </location>
</feature>
<keyword evidence="5" id="KW-0175">Coiled coil</keyword>
<keyword evidence="10" id="KW-1185">Reference proteome</keyword>
<dbReference type="InterPro" id="IPR013083">
    <property type="entry name" value="Znf_RING/FYVE/PHD"/>
</dbReference>
<name>A0AAZ1X8K5_OREAU</name>
<dbReference type="InterPro" id="IPR051051">
    <property type="entry name" value="E3_ubiq-ligase_TRIM/RNF"/>
</dbReference>
<feature type="domain" description="B box-type" evidence="8">
    <location>
        <begin position="88"/>
        <end position="128"/>
    </location>
</feature>
<dbReference type="InterPro" id="IPR001841">
    <property type="entry name" value="Znf_RING"/>
</dbReference>
<keyword evidence="1" id="KW-0479">Metal-binding</keyword>
<feature type="chain" id="PRO_5044229915" description="RING-type domain-containing protein" evidence="6">
    <location>
        <begin position="21"/>
        <end position="191"/>
    </location>
</feature>
<protein>
    <recommendedName>
        <fullName evidence="11">RING-type domain-containing protein</fullName>
    </recommendedName>
</protein>
<dbReference type="PROSITE" id="PS50119">
    <property type="entry name" value="ZF_BBOX"/>
    <property type="match status" value="1"/>
</dbReference>
<dbReference type="PROSITE" id="PS50089">
    <property type="entry name" value="ZF_RING_2"/>
    <property type="match status" value="1"/>
</dbReference>
<dbReference type="SUPFAM" id="SSF57845">
    <property type="entry name" value="B-box zinc-binding domain"/>
    <property type="match status" value="1"/>
</dbReference>
<evidence type="ECO:0000259" key="7">
    <source>
        <dbReference type="PROSITE" id="PS50089"/>
    </source>
</evidence>
<dbReference type="Ensembl" id="ENSOABT00000084079.1">
    <property type="protein sequence ID" value="ENSOABP00000064003.1"/>
    <property type="gene ID" value="ENSOABG00000030061.1"/>
</dbReference>
<evidence type="ECO:0000256" key="2">
    <source>
        <dbReference type="ARBA" id="ARBA00022771"/>
    </source>
</evidence>
<dbReference type="SMART" id="SM00184">
    <property type="entry name" value="RING"/>
    <property type="match status" value="1"/>
</dbReference>
<dbReference type="Proteomes" id="UP000472276">
    <property type="component" value="Unassembled WGS sequence"/>
</dbReference>
<evidence type="ECO:0000313" key="10">
    <source>
        <dbReference type="Proteomes" id="UP000472276"/>
    </source>
</evidence>
<evidence type="ECO:0000256" key="1">
    <source>
        <dbReference type="ARBA" id="ARBA00022723"/>
    </source>
</evidence>
<dbReference type="SMART" id="SM00336">
    <property type="entry name" value="BBOX"/>
    <property type="match status" value="1"/>
</dbReference>
<sequence>INPTILFMEINHLLCPVCLSVFTKPVSIPCGHNFCLDCITDYWSTLSVLQCPLCKEKFYTRPLLRVNPVIAEMAEKVKKSLIDPVKDLESRICRDHGEPLELICRLDQMFLCQSCKCGDHKTHETVTLEDEAEMRKTQLRLENNTMDQMIQEREQKIQEVQQSVKTSRSKAEENAFILWFQCFYCMSSLLN</sequence>
<evidence type="ECO:0008006" key="11">
    <source>
        <dbReference type="Google" id="ProtNLM"/>
    </source>
</evidence>
<evidence type="ECO:0000256" key="6">
    <source>
        <dbReference type="SAM" id="SignalP"/>
    </source>
</evidence>
<evidence type="ECO:0000256" key="3">
    <source>
        <dbReference type="ARBA" id="ARBA00022833"/>
    </source>
</evidence>
<keyword evidence="6" id="KW-0732">Signal</keyword>
<dbReference type="Pfam" id="PF00643">
    <property type="entry name" value="zf-B_box"/>
    <property type="match status" value="1"/>
</dbReference>
<keyword evidence="2 4" id="KW-0863">Zinc-finger</keyword>
<dbReference type="SUPFAM" id="SSF57850">
    <property type="entry name" value="RING/U-box"/>
    <property type="match status" value="1"/>
</dbReference>
<dbReference type="InterPro" id="IPR017907">
    <property type="entry name" value="Znf_RING_CS"/>
</dbReference>
<dbReference type="InterPro" id="IPR000315">
    <property type="entry name" value="Znf_B-box"/>
</dbReference>
<feature type="signal peptide" evidence="6">
    <location>
        <begin position="1"/>
        <end position="20"/>
    </location>
</feature>
<dbReference type="Gene3D" id="3.30.160.60">
    <property type="entry name" value="Classic Zinc Finger"/>
    <property type="match status" value="1"/>
</dbReference>
<evidence type="ECO:0000256" key="5">
    <source>
        <dbReference type="SAM" id="Coils"/>
    </source>
</evidence>
<reference evidence="9" key="3">
    <citation type="submission" date="2025-09" db="UniProtKB">
        <authorList>
            <consortium name="Ensembl"/>
        </authorList>
    </citation>
    <scope>IDENTIFICATION</scope>
</reference>
<accession>A0AAZ1X8K5</accession>
<dbReference type="Gene3D" id="3.30.40.10">
    <property type="entry name" value="Zinc/RING finger domain, C3HC4 (zinc finger)"/>
    <property type="match status" value="1"/>
</dbReference>
<dbReference type="PANTHER" id="PTHR25465:SF32">
    <property type="entry name" value="BLOODTHIRSTY-RELATED GENE FAMILY, MEMBER 16 ISOFORM X1-RELATED"/>
    <property type="match status" value="1"/>
</dbReference>
<evidence type="ECO:0000313" key="9">
    <source>
        <dbReference type="Ensembl" id="ENSOABP00000064003.1"/>
    </source>
</evidence>
<dbReference type="PROSITE" id="PS00518">
    <property type="entry name" value="ZF_RING_1"/>
    <property type="match status" value="1"/>
</dbReference>
<proteinExistence type="predicted"/>
<evidence type="ECO:0000256" key="4">
    <source>
        <dbReference type="PROSITE-ProRule" id="PRU00024"/>
    </source>
</evidence>